<evidence type="ECO:0000313" key="7">
    <source>
        <dbReference type="EMBL" id="GGK50931.1"/>
    </source>
</evidence>
<dbReference type="InterPro" id="IPR036388">
    <property type="entry name" value="WH-like_DNA-bd_sf"/>
</dbReference>
<keyword evidence="4" id="KW-0804">Transcription</keyword>
<dbReference type="InterPro" id="IPR005119">
    <property type="entry name" value="LysR_subst-bd"/>
</dbReference>
<evidence type="ECO:0000256" key="4">
    <source>
        <dbReference type="ARBA" id="ARBA00023163"/>
    </source>
</evidence>
<dbReference type="PRINTS" id="PR00039">
    <property type="entry name" value="HTHLYSR"/>
</dbReference>
<dbReference type="Pfam" id="PF03466">
    <property type="entry name" value="LysR_substrate"/>
    <property type="match status" value="1"/>
</dbReference>
<dbReference type="GO" id="GO:0043565">
    <property type="term" value="F:sequence-specific DNA binding"/>
    <property type="evidence" value="ECO:0007669"/>
    <property type="project" value="TreeGrafter"/>
</dbReference>
<dbReference type="PANTHER" id="PTHR30427">
    <property type="entry name" value="TRANSCRIPTIONAL ACTIVATOR PROTEIN LYSR"/>
    <property type="match status" value="1"/>
</dbReference>
<proteinExistence type="inferred from homology"/>
<evidence type="ECO:0000256" key="2">
    <source>
        <dbReference type="ARBA" id="ARBA00023015"/>
    </source>
</evidence>
<dbReference type="PROSITE" id="PS50931">
    <property type="entry name" value="HTH_LYSR"/>
    <property type="match status" value="1"/>
</dbReference>
<feature type="domain" description="HTH lysR-type" evidence="6">
    <location>
        <begin position="1"/>
        <end position="58"/>
    </location>
</feature>
<name>A0A917QHK4_9HYPH</name>
<dbReference type="Gene3D" id="1.10.10.10">
    <property type="entry name" value="Winged helix-like DNA-binding domain superfamily/Winged helix DNA-binding domain"/>
    <property type="match status" value="1"/>
</dbReference>
<keyword evidence="3" id="KW-0238">DNA-binding</keyword>
<gene>
    <name evidence="7" type="ORF">GCM10011322_42520</name>
</gene>
<dbReference type="EMBL" id="BMMF01000015">
    <property type="protein sequence ID" value="GGK50931.1"/>
    <property type="molecule type" value="Genomic_DNA"/>
</dbReference>
<keyword evidence="2" id="KW-0805">Transcription regulation</keyword>
<feature type="compositionally biased region" description="Basic and acidic residues" evidence="5">
    <location>
        <begin position="308"/>
        <end position="317"/>
    </location>
</feature>
<feature type="region of interest" description="Disordered" evidence="5">
    <location>
        <begin position="297"/>
        <end position="317"/>
    </location>
</feature>
<dbReference type="InterPro" id="IPR000847">
    <property type="entry name" value="LysR_HTH_N"/>
</dbReference>
<dbReference type="SUPFAM" id="SSF53850">
    <property type="entry name" value="Periplasmic binding protein-like II"/>
    <property type="match status" value="1"/>
</dbReference>
<dbReference type="RefSeq" id="WP_188915288.1">
    <property type="nucleotide sequence ID" value="NZ_BMMF01000015.1"/>
</dbReference>
<evidence type="ECO:0000256" key="5">
    <source>
        <dbReference type="SAM" id="MobiDB-lite"/>
    </source>
</evidence>
<accession>A0A917QHK4</accession>
<dbReference type="GO" id="GO:0003700">
    <property type="term" value="F:DNA-binding transcription factor activity"/>
    <property type="evidence" value="ECO:0007669"/>
    <property type="project" value="InterPro"/>
</dbReference>
<dbReference type="InterPro" id="IPR036390">
    <property type="entry name" value="WH_DNA-bd_sf"/>
</dbReference>
<organism evidence="7 8">
    <name type="scientific">Salinarimonas ramus</name>
    <dbReference type="NCBI Taxonomy" id="690164"/>
    <lineage>
        <taxon>Bacteria</taxon>
        <taxon>Pseudomonadati</taxon>
        <taxon>Pseudomonadota</taxon>
        <taxon>Alphaproteobacteria</taxon>
        <taxon>Hyphomicrobiales</taxon>
        <taxon>Salinarimonadaceae</taxon>
        <taxon>Salinarimonas</taxon>
    </lineage>
</organism>
<dbReference type="SUPFAM" id="SSF46785">
    <property type="entry name" value="Winged helix' DNA-binding domain"/>
    <property type="match status" value="1"/>
</dbReference>
<sequence>MNLRQLEIFSAVMRFRTTVAAAQELSMSQPAVSNAIKHIESQLGFRLFERVSNRLVPTEEAKILLEEAEPLFMHQQAVNQRANDLKAGRIGRIRIAATSELSESILPGAMKRFLEAHPSVHLSLDTRPLSSVLDAAETGLADVGFGMEAHDRHALDLVPIAPMTTVCVCQAGSALAALPFVTPSDLRDQKLIAPQTSNGIGVLIAEAFAKAATPYSPTVEVRFLNVAARLVQEGWGSALLDELSVTSGRYSDLEVRPFQPTVRLMLSAILPRKRMPSRLTASFIAIMRKEAQARLDLLRSHSSPASEGAERRDLRAR</sequence>
<dbReference type="Gene3D" id="3.40.190.290">
    <property type="match status" value="1"/>
</dbReference>
<protein>
    <submittedName>
        <fullName evidence="7">LysR family transcriptional regulator</fullName>
    </submittedName>
</protein>
<dbReference type="Proteomes" id="UP000600449">
    <property type="component" value="Unassembled WGS sequence"/>
</dbReference>
<reference evidence="7 8" key="1">
    <citation type="journal article" date="2014" name="Int. J. Syst. Evol. Microbiol.">
        <title>Complete genome sequence of Corynebacterium casei LMG S-19264T (=DSM 44701T), isolated from a smear-ripened cheese.</title>
        <authorList>
            <consortium name="US DOE Joint Genome Institute (JGI-PGF)"/>
            <person name="Walter F."/>
            <person name="Albersmeier A."/>
            <person name="Kalinowski J."/>
            <person name="Ruckert C."/>
        </authorList>
    </citation>
    <scope>NUCLEOTIDE SEQUENCE [LARGE SCALE GENOMIC DNA]</scope>
    <source>
        <strain evidence="7 8">CGMCC 1.9161</strain>
    </source>
</reference>
<evidence type="ECO:0000313" key="8">
    <source>
        <dbReference type="Proteomes" id="UP000600449"/>
    </source>
</evidence>
<dbReference type="GO" id="GO:0010628">
    <property type="term" value="P:positive regulation of gene expression"/>
    <property type="evidence" value="ECO:0007669"/>
    <property type="project" value="TreeGrafter"/>
</dbReference>
<dbReference type="AlphaFoldDB" id="A0A917QHK4"/>
<dbReference type="Pfam" id="PF00126">
    <property type="entry name" value="HTH_1"/>
    <property type="match status" value="1"/>
</dbReference>
<evidence type="ECO:0000256" key="1">
    <source>
        <dbReference type="ARBA" id="ARBA00009437"/>
    </source>
</evidence>
<evidence type="ECO:0000259" key="6">
    <source>
        <dbReference type="PROSITE" id="PS50931"/>
    </source>
</evidence>
<dbReference type="PANTHER" id="PTHR30427:SF1">
    <property type="entry name" value="TRANSCRIPTIONAL ACTIVATOR PROTEIN LYSR"/>
    <property type="match status" value="1"/>
</dbReference>
<comment type="caution">
    <text evidence="7">The sequence shown here is derived from an EMBL/GenBank/DDBJ whole genome shotgun (WGS) entry which is preliminary data.</text>
</comment>
<comment type="similarity">
    <text evidence="1">Belongs to the LysR transcriptional regulatory family.</text>
</comment>
<keyword evidence="8" id="KW-1185">Reference proteome</keyword>
<evidence type="ECO:0000256" key="3">
    <source>
        <dbReference type="ARBA" id="ARBA00023125"/>
    </source>
</evidence>